<dbReference type="Gene3D" id="3.30.470.20">
    <property type="entry name" value="ATP-grasp fold, B domain"/>
    <property type="match status" value="1"/>
</dbReference>
<dbReference type="EC" id="6.3.2.30" evidence="6"/>
<dbReference type="GO" id="GO:0071160">
    <property type="term" value="F:cyanophycin synthetase activity (L-aspartate-adding)"/>
    <property type="evidence" value="ECO:0007669"/>
    <property type="project" value="UniProtKB-EC"/>
</dbReference>
<evidence type="ECO:0000256" key="3">
    <source>
        <dbReference type="ARBA" id="ARBA00022840"/>
    </source>
</evidence>
<dbReference type="SUPFAM" id="SSF56059">
    <property type="entry name" value="Glutathione synthetase ATP-binding domain-like"/>
    <property type="match status" value="1"/>
</dbReference>
<protein>
    <submittedName>
        <fullName evidence="6">Cyanophycin synthase(EC)</fullName>
        <ecNumber evidence="6">6.3.2.29</ecNumber>
        <ecNumber evidence="6">6.3.2.30</ecNumber>
    </submittedName>
</protein>
<dbReference type="GO" id="GO:0005524">
    <property type="term" value="F:ATP binding"/>
    <property type="evidence" value="ECO:0007669"/>
    <property type="project" value="UniProtKB-UniRule"/>
</dbReference>
<sequence length="395" mass="44043">MLFGAETEPATKLMTQPMTVLEKGVYHGPHYYSHTPFVRIMLDLGRMEEWPTDRIPGFADRLIELLPGLDRHGCSLKRRGGFISRMRDGTWIGHVAEHVAIELQTMAGHRVTRGKTRSVKGKSGVYNVMFAYREDEVGLLAGRVALELVNSLLPGELQGVERLDRIYDIKGHFDLELRMDALKRLVRRTSYGPTTQSLIDEAKRRGIPWMRLGEGSLVQLGHGKHQKRIRASISGQTSQLAVDAAGDKNFTKKLLGDNGIPVPKGVVVRHVEDAVREARRLRYPLVTKPLDGNHGRGVTIGIKDEEQLRFGFAEAQREAKGGRSVIVEEFFQGNDHRVLVIDGKLVAVAERVPAHVVGDGVHTIAQLVAEVNKDPRRGEGHENVMTRIKIDAHVT</sequence>
<dbReference type="PANTHER" id="PTHR21621">
    <property type="entry name" value="RIBOSOMAL PROTEIN S6 MODIFICATION PROTEIN"/>
    <property type="match status" value="1"/>
</dbReference>
<dbReference type="InterPro" id="IPR020561">
    <property type="entry name" value="PRibGlycinamid_synth_ATP-grasp"/>
</dbReference>
<dbReference type="PANTHER" id="PTHR21621:SF0">
    <property type="entry name" value="BETA-CITRYLGLUTAMATE SYNTHASE B-RELATED"/>
    <property type="match status" value="1"/>
</dbReference>
<dbReference type="InterPro" id="IPR044019">
    <property type="entry name" value="Cyanophycin_syn_N"/>
</dbReference>
<dbReference type="PROSITE" id="PS50975">
    <property type="entry name" value="ATP_GRASP"/>
    <property type="match status" value="1"/>
</dbReference>
<dbReference type="Pfam" id="PF18921">
    <property type="entry name" value="Cyanophycin_syn"/>
    <property type="match status" value="1"/>
</dbReference>
<dbReference type="EC" id="6.3.2.29" evidence="6"/>
<proteinExistence type="predicted"/>
<evidence type="ECO:0000259" key="5">
    <source>
        <dbReference type="PROSITE" id="PS50975"/>
    </source>
</evidence>
<evidence type="ECO:0000256" key="2">
    <source>
        <dbReference type="ARBA" id="ARBA00022741"/>
    </source>
</evidence>
<name>A0A6J4TZJ0_9SPHN</name>
<keyword evidence="2 4" id="KW-0547">Nucleotide-binding</keyword>
<organism evidence="6">
    <name type="scientific">uncultured Sphingomonadaceae bacterium</name>
    <dbReference type="NCBI Taxonomy" id="169976"/>
    <lineage>
        <taxon>Bacteria</taxon>
        <taxon>Pseudomonadati</taxon>
        <taxon>Pseudomonadota</taxon>
        <taxon>Alphaproteobacteria</taxon>
        <taxon>Sphingomonadales</taxon>
        <taxon>Sphingomonadaceae</taxon>
        <taxon>environmental samples</taxon>
    </lineage>
</organism>
<dbReference type="GO" id="GO:0005737">
    <property type="term" value="C:cytoplasm"/>
    <property type="evidence" value="ECO:0007669"/>
    <property type="project" value="TreeGrafter"/>
</dbReference>
<dbReference type="AlphaFoldDB" id="A0A6J4TZJ0"/>
<feature type="non-terminal residue" evidence="6">
    <location>
        <position position="395"/>
    </location>
</feature>
<evidence type="ECO:0000256" key="1">
    <source>
        <dbReference type="ARBA" id="ARBA00022598"/>
    </source>
</evidence>
<feature type="domain" description="ATP-grasp" evidence="5">
    <location>
        <begin position="252"/>
        <end position="341"/>
    </location>
</feature>
<dbReference type="EMBL" id="CADCVX010000569">
    <property type="protein sequence ID" value="CAA9534444.1"/>
    <property type="molecule type" value="Genomic_DNA"/>
</dbReference>
<dbReference type="InterPro" id="IPR011761">
    <property type="entry name" value="ATP-grasp"/>
</dbReference>
<reference evidence="6" key="1">
    <citation type="submission" date="2020-02" db="EMBL/GenBank/DDBJ databases">
        <authorList>
            <person name="Meier V. D."/>
        </authorList>
    </citation>
    <scope>NUCLEOTIDE SEQUENCE</scope>
    <source>
        <strain evidence="6">AVDCRST_MAG91</strain>
    </source>
</reference>
<evidence type="ECO:0000256" key="4">
    <source>
        <dbReference type="PROSITE-ProRule" id="PRU00409"/>
    </source>
</evidence>
<keyword evidence="3 4" id="KW-0067">ATP-binding</keyword>
<keyword evidence="1 6" id="KW-0436">Ligase</keyword>
<dbReference type="GO" id="GO:0071161">
    <property type="term" value="F:cyanophycin synthetase activity (L-arginine-adding)"/>
    <property type="evidence" value="ECO:0007669"/>
    <property type="project" value="UniProtKB-EC"/>
</dbReference>
<accession>A0A6J4TZJ0</accession>
<evidence type="ECO:0000313" key="6">
    <source>
        <dbReference type="EMBL" id="CAA9534444.1"/>
    </source>
</evidence>
<gene>
    <name evidence="6" type="ORF">AVDCRST_MAG91-3247</name>
</gene>
<dbReference type="Pfam" id="PF01071">
    <property type="entry name" value="GARS_A"/>
    <property type="match status" value="1"/>
</dbReference>
<dbReference type="GO" id="GO:0046872">
    <property type="term" value="F:metal ion binding"/>
    <property type="evidence" value="ECO:0007669"/>
    <property type="project" value="InterPro"/>
</dbReference>